<dbReference type="GO" id="GO:0022857">
    <property type="term" value="F:transmembrane transporter activity"/>
    <property type="evidence" value="ECO:0007669"/>
    <property type="project" value="InterPro"/>
</dbReference>
<gene>
    <name evidence="8" type="ORF">GSCOC_T00036117001</name>
</gene>
<dbReference type="AlphaFoldDB" id="A0A068UXZ4"/>
<evidence type="ECO:0000313" key="9">
    <source>
        <dbReference type="Proteomes" id="UP000295252"/>
    </source>
</evidence>
<accession>A0A068UXZ4</accession>
<comment type="subcellular location">
    <subcellularLocation>
        <location evidence="1">Membrane</location>
    </subcellularLocation>
</comment>
<dbReference type="InParanoid" id="A0A068UXZ4"/>
<keyword evidence="5 7" id="KW-0472">Membrane</keyword>
<evidence type="ECO:0000256" key="1">
    <source>
        <dbReference type="ARBA" id="ARBA00004370"/>
    </source>
</evidence>
<dbReference type="Gene3D" id="1.20.1250.20">
    <property type="entry name" value="MFS general substrate transporter like domains"/>
    <property type="match status" value="1"/>
</dbReference>
<evidence type="ECO:0000256" key="2">
    <source>
        <dbReference type="ARBA" id="ARBA00022448"/>
    </source>
</evidence>
<evidence type="ECO:0000256" key="5">
    <source>
        <dbReference type="ARBA" id="ARBA00023136"/>
    </source>
</evidence>
<keyword evidence="4 7" id="KW-1133">Transmembrane helix</keyword>
<reference evidence="9" key="1">
    <citation type="journal article" date="2014" name="Science">
        <title>The coffee genome provides insight into the convergent evolution of caffeine biosynthesis.</title>
        <authorList>
            <person name="Denoeud F."/>
            <person name="Carretero-Paulet L."/>
            <person name="Dereeper A."/>
            <person name="Droc G."/>
            <person name="Guyot R."/>
            <person name="Pietrella M."/>
            <person name="Zheng C."/>
            <person name="Alberti A."/>
            <person name="Anthony F."/>
            <person name="Aprea G."/>
            <person name="Aury J.M."/>
            <person name="Bento P."/>
            <person name="Bernard M."/>
            <person name="Bocs S."/>
            <person name="Campa C."/>
            <person name="Cenci A."/>
            <person name="Combes M.C."/>
            <person name="Crouzillat D."/>
            <person name="Da Silva C."/>
            <person name="Daddiego L."/>
            <person name="De Bellis F."/>
            <person name="Dussert S."/>
            <person name="Garsmeur O."/>
            <person name="Gayraud T."/>
            <person name="Guignon V."/>
            <person name="Jahn K."/>
            <person name="Jamilloux V."/>
            <person name="Joet T."/>
            <person name="Labadie K."/>
            <person name="Lan T."/>
            <person name="Leclercq J."/>
            <person name="Lepelley M."/>
            <person name="Leroy T."/>
            <person name="Li L.T."/>
            <person name="Librado P."/>
            <person name="Lopez L."/>
            <person name="Munoz A."/>
            <person name="Noel B."/>
            <person name="Pallavicini A."/>
            <person name="Perrotta G."/>
            <person name="Poncet V."/>
            <person name="Pot D."/>
            <person name="Priyono X."/>
            <person name="Rigoreau M."/>
            <person name="Rouard M."/>
            <person name="Rozas J."/>
            <person name="Tranchant-Dubreuil C."/>
            <person name="VanBuren R."/>
            <person name="Zhang Q."/>
            <person name="Andrade A.C."/>
            <person name="Argout X."/>
            <person name="Bertrand B."/>
            <person name="de Kochko A."/>
            <person name="Graziosi G."/>
            <person name="Henry R.J."/>
            <person name="Jayarama X."/>
            <person name="Ming R."/>
            <person name="Nagai C."/>
            <person name="Rounsley S."/>
            <person name="Sankoff D."/>
            <person name="Giuliano G."/>
            <person name="Albert V.A."/>
            <person name="Wincker P."/>
            <person name="Lashermes P."/>
        </authorList>
    </citation>
    <scope>NUCLEOTIDE SEQUENCE [LARGE SCALE GENOMIC DNA]</scope>
    <source>
        <strain evidence="9">cv. DH200-94</strain>
    </source>
</reference>
<dbReference type="EMBL" id="HG739151">
    <property type="protein sequence ID" value="CDP12513.1"/>
    <property type="molecule type" value="Genomic_DNA"/>
</dbReference>
<name>A0A068UXZ4_COFCA</name>
<keyword evidence="2" id="KW-0813">Transport</keyword>
<dbReference type="Proteomes" id="UP000295252">
    <property type="component" value="Unassembled WGS sequence"/>
</dbReference>
<dbReference type="InterPro" id="IPR036259">
    <property type="entry name" value="MFS_trans_sf"/>
</dbReference>
<dbReference type="PANTHER" id="PTHR48020">
    <property type="entry name" value="PROTON MYO-INOSITOL COTRANSPORTER"/>
    <property type="match status" value="1"/>
</dbReference>
<organism evidence="8 9">
    <name type="scientific">Coffea canephora</name>
    <name type="common">Robusta coffee</name>
    <dbReference type="NCBI Taxonomy" id="49390"/>
    <lineage>
        <taxon>Eukaryota</taxon>
        <taxon>Viridiplantae</taxon>
        <taxon>Streptophyta</taxon>
        <taxon>Embryophyta</taxon>
        <taxon>Tracheophyta</taxon>
        <taxon>Spermatophyta</taxon>
        <taxon>Magnoliopsida</taxon>
        <taxon>eudicotyledons</taxon>
        <taxon>Gunneridae</taxon>
        <taxon>Pentapetalae</taxon>
        <taxon>asterids</taxon>
        <taxon>lamiids</taxon>
        <taxon>Gentianales</taxon>
        <taxon>Rubiaceae</taxon>
        <taxon>Ixoroideae</taxon>
        <taxon>Gardenieae complex</taxon>
        <taxon>Bertiereae - Coffeeae clade</taxon>
        <taxon>Coffeeae</taxon>
        <taxon>Coffea</taxon>
    </lineage>
</organism>
<evidence type="ECO:0000256" key="7">
    <source>
        <dbReference type="SAM" id="Phobius"/>
    </source>
</evidence>
<keyword evidence="3 7" id="KW-0812">Transmembrane</keyword>
<dbReference type="Pfam" id="PF00083">
    <property type="entry name" value="Sugar_tr"/>
    <property type="match status" value="1"/>
</dbReference>
<evidence type="ECO:0000256" key="6">
    <source>
        <dbReference type="ARBA" id="ARBA00044504"/>
    </source>
</evidence>
<protein>
    <submittedName>
        <fullName evidence="8">DH200=94 genomic scaffold, scaffold_67</fullName>
    </submittedName>
</protein>
<evidence type="ECO:0000256" key="4">
    <source>
        <dbReference type="ARBA" id="ARBA00022989"/>
    </source>
</evidence>
<dbReference type="OMA" id="EHQVHER"/>
<dbReference type="InterPro" id="IPR005828">
    <property type="entry name" value="MFS_sugar_transport-like"/>
</dbReference>
<sequence length="72" mass="7955">MSFHSVSRAISVAGTFFLFSAISATSVAFVYMIVPETKGKSLEQIEKMFEKGYESQGGEVQLGDAERLMQKQ</sequence>
<dbReference type="OrthoDB" id="6339427at2759"/>
<proteinExistence type="inferred from homology"/>
<dbReference type="PhylomeDB" id="A0A068UXZ4"/>
<dbReference type="PANTHER" id="PTHR48020:SF49">
    <property type="entry name" value="SUGAR TRANSPORTER"/>
    <property type="match status" value="1"/>
</dbReference>
<dbReference type="InterPro" id="IPR050814">
    <property type="entry name" value="Myo-inositol_Transporter"/>
</dbReference>
<evidence type="ECO:0000313" key="8">
    <source>
        <dbReference type="EMBL" id="CDP12513.1"/>
    </source>
</evidence>
<dbReference type="GO" id="GO:0016020">
    <property type="term" value="C:membrane"/>
    <property type="evidence" value="ECO:0007669"/>
    <property type="project" value="UniProtKB-SubCell"/>
</dbReference>
<feature type="transmembrane region" description="Helical" evidence="7">
    <location>
        <begin position="12"/>
        <end position="34"/>
    </location>
</feature>
<comment type="similarity">
    <text evidence="6">Belongs to the major facilitator superfamily. Phosphate:H(+) symporter (TC 2.A.1.9) family.</text>
</comment>
<keyword evidence="9" id="KW-1185">Reference proteome</keyword>
<dbReference type="Gramene" id="CDP12513">
    <property type="protein sequence ID" value="CDP12513"/>
    <property type="gene ID" value="GSCOC_T00036117001"/>
</dbReference>
<evidence type="ECO:0000256" key="3">
    <source>
        <dbReference type="ARBA" id="ARBA00022692"/>
    </source>
</evidence>